<protein>
    <submittedName>
        <fullName evidence="1">Uncharacterized protein</fullName>
    </submittedName>
</protein>
<evidence type="ECO:0000313" key="2">
    <source>
        <dbReference type="Proteomes" id="UP001603857"/>
    </source>
</evidence>
<proteinExistence type="predicted"/>
<comment type="caution">
    <text evidence="1">The sequence shown here is derived from an EMBL/GenBank/DDBJ whole genome shotgun (WGS) entry which is preliminary data.</text>
</comment>
<reference evidence="1 2" key="1">
    <citation type="submission" date="2024-08" db="EMBL/GenBank/DDBJ databases">
        <title>Insights into the chromosomal genome structure of Flemingia macrophylla.</title>
        <authorList>
            <person name="Ding Y."/>
            <person name="Zhao Y."/>
            <person name="Bi W."/>
            <person name="Wu M."/>
            <person name="Zhao G."/>
            <person name="Gong Y."/>
            <person name="Li W."/>
            <person name="Zhang P."/>
        </authorList>
    </citation>
    <scope>NUCLEOTIDE SEQUENCE [LARGE SCALE GENOMIC DNA]</scope>
    <source>
        <strain evidence="1">DYQJB</strain>
        <tissue evidence="1">Leaf</tissue>
    </source>
</reference>
<dbReference type="AlphaFoldDB" id="A0ABD1N3D1"/>
<accession>A0ABD1N3D1</accession>
<evidence type="ECO:0000313" key="1">
    <source>
        <dbReference type="EMBL" id="KAL2341690.1"/>
    </source>
</evidence>
<name>A0ABD1N3D1_9FABA</name>
<dbReference type="Proteomes" id="UP001603857">
    <property type="component" value="Unassembled WGS sequence"/>
</dbReference>
<organism evidence="1 2">
    <name type="scientific">Flemingia macrophylla</name>
    <dbReference type="NCBI Taxonomy" id="520843"/>
    <lineage>
        <taxon>Eukaryota</taxon>
        <taxon>Viridiplantae</taxon>
        <taxon>Streptophyta</taxon>
        <taxon>Embryophyta</taxon>
        <taxon>Tracheophyta</taxon>
        <taxon>Spermatophyta</taxon>
        <taxon>Magnoliopsida</taxon>
        <taxon>eudicotyledons</taxon>
        <taxon>Gunneridae</taxon>
        <taxon>Pentapetalae</taxon>
        <taxon>rosids</taxon>
        <taxon>fabids</taxon>
        <taxon>Fabales</taxon>
        <taxon>Fabaceae</taxon>
        <taxon>Papilionoideae</taxon>
        <taxon>50 kb inversion clade</taxon>
        <taxon>NPAAA clade</taxon>
        <taxon>indigoferoid/millettioid clade</taxon>
        <taxon>Phaseoleae</taxon>
        <taxon>Flemingia</taxon>
    </lineage>
</organism>
<dbReference type="EMBL" id="JBGMDY010000003">
    <property type="protein sequence ID" value="KAL2341690.1"/>
    <property type="molecule type" value="Genomic_DNA"/>
</dbReference>
<sequence>MQNEAIEWLGRQTPLDGMLALEHVILQDPHQEFLNDHKFIPPADLLGRAFSFESWDVSAELANNVTTIYSTVQGGRLSMHDKELKNLNRDGAATREKSEENSVVGYWRQTSLWAGGGIHYGHPSKVNHLLCYSLIDTTVQCNTI</sequence>
<keyword evidence="2" id="KW-1185">Reference proteome</keyword>
<gene>
    <name evidence="1" type="ORF">Fmac_009630</name>
</gene>